<evidence type="ECO:0000313" key="1">
    <source>
        <dbReference type="EMBL" id="ESP88299.1"/>
    </source>
</evidence>
<reference evidence="1 2" key="1">
    <citation type="journal article" date="2013" name="Genome Announc.">
        <title>Draft Genome Sequence of 'Candidatus Halobonum tyrrellensis' Strain G22, Isolated from the Hypersaline Waters of Lake Tyrrell, Australia.</title>
        <authorList>
            <person name="Ugalde J.A."/>
            <person name="Narasingarao P."/>
            <person name="Kuo S."/>
            <person name="Podell S."/>
            <person name="Allen E.E."/>
        </authorList>
    </citation>
    <scope>NUCLEOTIDE SEQUENCE [LARGE SCALE GENOMIC DNA]</scope>
    <source>
        <strain evidence="1 2">G22</strain>
    </source>
</reference>
<accession>V4HK82</accession>
<dbReference type="EMBL" id="ASGZ01000029">
    <property type="protein sequence ID" value="ESP88299.1"/>
    <property type="molecule type" value="Genomic_DNA"/>
</dbReference>
<comment type="caution">
    <text evidence="1">The sequence shown here is derived from an EMBL/GenBank/DDBJ whole genome shotgun (WGS) entry which is preliminary data.</text>
</comment>
<organism evidence="1 2">
    <name type="scientific">Candidatus Halobonum tyrrellensis G22</name>
    <dbReference type="NCBI Taxonomy" id="1324957"/>
    <lineage>
        <taxon>Archaea</taxon>
        <taxon>Methanobacteriati</taxon>
        <taxon>Methanobacteriota</taxon>
        <taxon>Stenosarchaea group</taxon>
        <taxon>Halobacteria</taxon>
        <taxon>Halobacteriales</taxon>
        <taxon>Haloferacaceae</taxon>
        <taxon>Candidatus Halobonum</taxon>
    </lineage>
</organism>
<dbReference type="RefSeq" id="WP_023394436.1">
    <property type="nucleotide sequence ID" value="NZ_ASGZ01000029.1"/>
</dbReference>
<evidence type="ECO:0008006" key="3">
    <source>
        <dbReference type="Google" id="ProtNLM"/>
    </source>
</evidence>
<keyword evidence="2" id="KW-1185">Reference proteome</keyword>
<dbReference type="STRING" id="1324957.K933_09257"/>
<dbReference type="OrthoDB" id="204979at2157"/>
<dbReference type="Proteomes" id="UP000017840">
    <property type="component" value="Unassembled WGS sequence"/>
</dbReference>
<evidence type="ECO:0000313" key="2">
    <source>
        <dbReference type="Proteomes" id="UP000017840"/>
    </source>
</evidence>
<proteinExistence type="predicted"/>
<name>V4HK82_9EURY</name>
<dbReference type="eggNOG" id="arCOG10836">
    <property type="taxonomic scope" value="Archaea"/>
</dbReference>
<protein>
    <recommendedName>
        <fullName evidence="3">Small CPxCG-related zinc finger protein</fullName>
    </recommendedName>
</protein>
<gene>
    <name evidence="1" type="ORF">K933_09257</name>
</gene>
<sequence length="57" mass="6293">MGVFRELGRRVEQFKADAETAAEENAPFRCEACGARFDEDHERCPDCGAEGTVALDD</sequence>
<dbReference type="AlphaFoldDB" id="V4HK82"/>